<evidence type="ECO:0000256" key="1">
    <source>
        <dbReference type="ARBA" id="ARBA00001971"/>
    </source>
</evidence>
<comment type="cofactor">
    <cofactor evidence="1 9">
        <name>heme</name>
        <dbReference type="ChEBI" id="CHEBI:30413"/>
    </cofactor>
</comment>
<keyword evidence="11" id="KW-0812">Transmembrane</keyword>
<evidence type="ECO:0000256" key="9">
    <source>
        <dbReference type="PIRSR" id="PIRSR602401-1"/>
    </source>
</evidence>
<dbReference type="InterPro" id="IPR017972">
    <property type="entry name" value="Cyt_P450_CS"/>
</dbReference>
<evidence type="ECO:0000313" key="13">
    <source>
        <dbReference type="Proteomes" id="UP000813444"/>
    </source>
</evidence>
<dbReference type="Gene3D" id="1.10.630.10">
    <property type="entry name" value="Cytochrome P450"/>
    <property type="match status" value="1"/>
</dbReference>
<dbReference type="PANTHER" id="PTHR24305">
    <property type="entry name" value="CYTOCHROME P450"/>
    <property type="match status" value="1"/>
</dbReference>
<feature type="binding site" description="axial binding residue" evidence="9">
    <location>
        <position position="444"/>
    </location>
    <ligand>
        <name>heme</name>
        <dbReference type="ChEBI" id="CHEBI:30413"/>
    </ligand>
    <ligandPart>
        <name>Fe</name>
        <dbReference type="ChEBI" id="CHEBI:18248"/>
    </ligandPart>
</feature>
<keyword evidence="7 9" id="KW-0408">Iron</keyword>
<organism evidence="12 13">
    <name type="scientific">Stachybotrys elegans</name>
    <dbReference type="NCBI Taxonomy" id="80388"/>
    <lineage>
        <taxon>Eukaryota</taxon>
        <taxon>Fungi</taxon>
        <taxon>Dikarya</taxon>
        <taxon>Ascomycota</taxon>
        <taxon>Pezizomycotina</taxon>
        <taxon>Sordariomycetes</taxon>
        <taxon>Hypocreomycetidae</taxon>
        <taxon>Hypocreales</taxon>
        <taxon>Stachybotryaceae</taxon>
        <taxon>Stachybotrys</taxon>
    </lineage>
</organism>
<evidence type="ECO:0000256" key="10">
    <source>
        <dbReference type="RuleBase" id="RU000461"/>
    </source>
</evidence>
<dbReference type="InterPro" id="IPR001128">
    <property type="entry name" value="Cyt_P450"/>
</dbReference>
<accession>A0A8K0SJZ2</accession>
<dbReference type="PRINTS" id="PR00463">
    <property type="entry name" value="EP450I"/>
</dbReference>
<evidence type="ECO:0000256" key="8">
    <source>
        <dbReference type="ARBA" id="ARBA00023033"/>
    </source>
</evidence>
<keyword evidence="13" id="KW-1185">Reference proteome</keyword>
<reference evidence="12" key="1">
    <citation type="journal article" date="2021" name="Nat. Commun.">
        <title>Genetic determinants of endophytism in the Arabidopsis root mycobiome.</title>
        <authorList>
            <person name="Mesny F."/>
            <person name="Miyauchi S."/>
            <person name="Thiergart T."/>
            <person name="Pickel B."/>
            <person name="Atanasova L."/>
            <person name="Karlsson M."/>
            <person name="Huettel B."/>
            <person name="Barry K.W."/>
            <person name="Haridas S."/>
            <person name="Chen C."/>
            <person name="Bauer D."/>
            <person name="Andreopoulos W."/>
            <person name="Pangilinan J."/>
            <person name="LaButti K."/>
            <person name="Riley R."/>
            <person name="Lipzen A."/>
            <person name="Clum A."/>
            <person name="Drula E."/>
            <person name="Henrissat B."/>
            <person name="Kohler A."/>
            <person name="Grigoriev I.V."/>
            <person name="Martin F.M."/>
            <person name="Hacquard S."/>
        </authorList>
    </citation>
    <scope>NUCLEOTIDE SEQUENCE</scope>
    <source>
        <strain evidence="12">MPI-CAGE-CH-0235</strain>
    </source>
</reference>
<keyword evidence="8 10" id="KW-0503">Monooxygenase</keyword>
<dbReference type="GO" id="GO:0016705">
    <property type="term" value="F:oxidoreductase activity, acting on paired donors, with incorporation or reduction of molecular oxygen"/>
    <property type="evidence" value="ECO:0007669"/>
    <property type="project" value="InterPro"/>
</dbReference>
<evidence type="ECO:0000256" key="11">
    <source>
        <dbReference type="SAM" id="Phobius"/>
    </source>
</evidence>
<comment type="similarity">
    <text evidence="3 10">Belongs to the cytochrome P450 family.</text>
</comment>
<keyword evidence="5 9" id="KW-0479">Metal-binding</keyword>
<comment type="caution">
    <text evidence="12">The sequence shown here is derived from an EMBL/GenBank/DDBJ whole genome shotgun (WGS) entry which is preliminary data.</text>
</comment>
<feature type="transmembrane region" description="Helical" evidence="11">
    <location>
        <begin position="6"/>
        <end position="27"/>
    </location>
</feature>
<sequence>MSSIPGLHVMAVVLLYTTALITYRLYFHPLAKFPGPKLAAATGWYEAYFDLWVLPRGQFMHEIKRMHQLYGPIVRINPNEIHIEDSSWSETLYSNAANGTRDKYPPAAHMTGTPDGVFGTVSHAIHRRRRAAISPLFSTVSVARSETRIYDMVDILLNRISEQIRRDGWAELRLNYLAFTTDTLTDFCFTESMQLLQDEKKAAGWKSTIQAIALLTPLIKQFTWVIPLALALPVRPLEIIIPDIARVVKLRRDMESQALLAQRKKHPQNDNIFESILTNRALGKHEKHHKRMAQEGFVAIAAGGETTGRVLTTITFYILENKEHILPRLREELVTLMPDPEDRPSVSELKNLPWLSAIIKESLRITALVTSRLPLVSPNESLVYKDWVIPRGTPVSMTLRSILLDPDVFDQPMQFRPSRWLSNNPDLEHISRNYLPFGRGSRMCLGMNLALAELYITTASIFRRLQLELHETYKERDIDIVRDCFIGEVSPESKGVRVKF</sequence>
<evidence type="ECO:0000256" key="2">
    <source>
        <dbReference type="ARBA" id="ARBA00004685"/>
    </source>
</evidence>
<dbReference type="GO" id="GO:0004497">
    <property type="term" value="F:monooxygenase activity"/>
    <property type="evidence" value="ECO:0007669"/>
    <property type="project" value="UniProtKB-KW"/>
</dbReference>
<dbReference type="Pfam" id="PF00067">
    <property type="entry name" value="p450"/>
    <property type="match status" value="1"/>
</dbReference>
<dbReference type="GO" id="GO:0020037">
    <property type="term" value="F:heme binding"/>
    <property type="evidence" value="ECO:0007669"/>
    <property type="project" value="InterPro"/>
</dbReference>
<name>A0A8K0SJZ2_9HYPO</name>
<keyword evidence="6 10" id="KW-0560">Oxidoreductase</keyword>
<keyword evidence="11" id="KW-0472">Membrane</keyword>
<dbReference type="PRINTS" id="PR00385">
    <property type="entry name" value="P450"/>
</dbReference>
<dbReference type="PANTHER" id="PTHR24305:SF157">
    <property type="entry name" value="N-ACETYLTRYPTOPHAN 6-HYDROXYLASE IVOC-RELATED"/>
    <property type="match status" value="1"/>
</dbReference>
<evidence type="ECO:0000313" key="12">
    <source>
        <dbReference type="EMBL" id="KAH7305262.1"/>
    </source>
</evidence>
<dbReference type="CDD" id="cd11062">
    <property type="entry name" value="CYP58-like"/>
    <property type="match status" value="1"/>
</dbReference>
<dbReference type="InterPro" id="IPR002401">
    <property type="entry name" value="Cyt_P450_E_grp-I"/>
</dbReference>
<dbReference type="OrthoDB" id="3945418at2759"/>
<dbReference type="InterPro" id="IPR050121">
    <property type="entry name" value="Cytochrome_P450_monoxygenase"/>
</dbReference>
<dbReference type="EMBL" id="JAGPNK010000019">
    <property type="protein sequence ID" value="KAH7305262.1"/>
    <property type="molecule type" value="Genomic_DNA"/>
</dbReference>
<keyword evidence="4 9" id="KW-0349">Heme</keyword>
<dbReference type="InterPro" id="IPR036396">
    <property type="entry name" value="Cyt_P450_sf"/>
</dbReference>
<evidence type="ECO:0000256" key="4">
    <source>
        <dbReference type="ARBA" id="ARBA00022617"/>
    </source>
</evidence>
<dbReference type="GO" id="GO:0005506">
    <property type="term" value="F:iron ion binding"/>
    <property type="evidence" value="ECO:0007669"/>
    <property type="project" value="InterPro"/>
</dbReference>
<evidence type="ECO:0000256" key="6">
    <source>
        <dbReference type="ARBA" id="ARBA00023002"/>
    </source>
</evidence>
<gene>
    <name evidence="12" type="ORF">B0I35DRAFT_454415</name>
</gene>
<comment type="pathway">
    <text evidence="2">Mycotoxin biosynthesis.</text>
</comment>
<evidence type="ECO:0000256" key="7">
    <source>
        <dbReference type="ARBA" id="ARBA00023004"/>
    </source>
</evidence>
<evidence type="ECO:0000256" key="5">
    <source>
        <dbReference type="ARBA" id="ARBA00022723"/>
    </source>
</evidence>
<dbReference type="SUPFAM" id="SSF48264">
    <property type="entry name" value="Cytochrome P450"/>
    <property type="match status" value="1"/>
</dbReference>
<keyword evidence="11" id="KW-1133">Transmembrane helix</keyword>
<dbReference type="Proteomes" id="UP000813444">
    <property type="component" value="Unassembled WGS sequence"/>
</dbReference>
<dbReference type="AlphaFoldDB" id="A0A8K0SJZ2"/>
<dbReference type="PROSITE" id="PS00086">
    <property type="entry name" value="CYTOCHROME_P450"/>
    <property type="match status" value="1"/>
</dbReference>
<protein>
    <submittedName>
        <fullName evidence="12">Flavonoid 3-hydroxylase</fullName>
    </submittedName>
</protein>
<proteinExistence type="inferred from homology"/>
<evidence type="ECO:0000256" key="3">
    <source>
        <dbReference type="ARBA" id="ARBA00010617"/>
    </source>
</evidence>